<evidence type="ECO:0000313" key="1">
    <source>
        <dbReference type="EnsemblPlants" id="AVESA.00010b.r2.6AG1042470.1.CDS"/>
    </source>
</evidence>
<name>A0ACD5YV12_AVESA</name>
<protein>
    <submittedName>
        <fullName evidence="1">Uncharacterized protein</fullName>
    </submittedName>
</protein>
<dbReference type="EnsemblPlants" id="AVESA.00010b.r2.6AG1042470.1">
    <property type="protein sequence ID" value="AVESA.00010b.r2.6AG1042470.1.CDS"/>
    <property type="gene ID" value="AVESA.00010b.r2.6AG1042470"/>
</dbReference>
<accession>A0ACD5YV12</accession>
<reference evidence="1" key="2">
    <citation type="submission" date="2025-09" db="UniProtKB">
        <authorList>
            <consortium name="EnsemblPlants"/>
        </authorList>
    </citation>
    <scope>IDENTIFICATION</scope>
</reference>
<sequence length="101" mass="10686">MRTRQIQLIALALAVLSSHHLPAKVSAAAAEAVTEMSCQSWILNPVAPCDPAKCKKDCQEKINGGIGTCYGKPFHKGCDCEYCPTAAAAASALPRKLAQMN</sequence>
<dbReference type="Proteomes" id="UP001732700">
    <property type="component" value="Chromosome 6A"/>
</dbReference>
<keyword evidence="2" id="KW-1185">Reference proteome</keyword>
<reference evidence="1" key="1">
    <citation type="submission" date="2021-05" db="EMBL/GenBank/DDBJ databases">
        <authorList>
            <person name="Scholz U."/>
            <person name="Mascher M."/>
            <person name="Fiebig A."/>
        </authorList>
    </citation>
    <scope>NUCLEOTIDE SEQUENCE [LARGE SCALE GENOMIC DNA]</scope>
</reference>
<evidence type="ECO:0000313" key="2">
    <source>
        <dbReference type="Proteomes" id="UP001732700"/>
    </source>
</evidence>
<proteinExistence type="predicted"/>
<organism evidence="1 2">
    <name type="scientific">Avena sativa</name>
    <name type="common">Oat</name>
    <dbReference type="NCBI Taxonomy" id="4498"/>
    <lineage>
        <taxon>Eukaryota</taxon>
        <taxon>Viridiplantae</taxon>
        <taxon>Streptophyta</taxon>
        <taxon>Embryophyta</taxon>
        <taxon>Tracheophyta</taxon>
        <taxon>Spermatophyta</taxon>
        <taxon>Magnoliopsida</taxon>
        <taxon>Liliopsida</taxon>
        <taxon>Poales</taxon>
        <taxon>Poaceae</taxon>
        <taxon>BOP clade</taxon>
        <taxon>Pooideae</taxon>
        <taxon>Poodae</taxon>
        <taxon>Poeae</taxon>
        <taxon>Poeae Chloroplast Group 1 (Aveneae type)</taxon>
        <taxon>Aveninae</taxon>
        <taxon>Avena</taxon>
    </lineage>
</organism>